<dbReference type="EMBL" id="DSYQ01000002">
    <property type="protein sequence ID" value="HGT70747.1"/>
    <property type="molecule type" value="Genomic_DNA"/>
</dbReference>
<sequence>METANINLLITILSVGFVILIIFVCVAIGAIIRIMLDVKKITEIGKREAENIAKTMDKMGDKAKNFLVNSMVLEKIIPAILGAITVGMGAKKMADSYGFGCDCEDSGTVRTKKAKDKKTSRRGSKIFVEDEID</sequence>
<gene>
    <name evidence="2" type="ORF">ENT43_00620</name>
</gene>
<evidence type="ECO:0000256" key="1">
    <source>
        <dbReference type="SAM" id="Phobius"/>
    </source>
</evidence>
<keyword evidence="1" id="KW-0812">Transmembrane</keyword>
<dbReference type="AlphaFoldDB" id="A0A7C4M071"/>
<name>A0A7C4M071_UNCC3</name>
<proteinExistence type="predicted"/>
<feature type="transmembrane region" description="Helical" evidence="1">
    <location>
        <begin position="6"/>
        <end position="32"/>
    </location>
</feature>
<keyword evidence="1" id="KW-1133">Transmembrane helix</keyword>
<accession>A0A7C4M071</accession>
<protein>
    <submittedName>
        <fullName evidence="2">Uncharacterized protein</fullName>
    </submittedName>
</protein>
<evidence type="ECO:0000313" key="2">
    <source>
        <dbReference type="EMBL" id="HGT70747.1"/>
    </source>
</evidence>
<organism evidence="2">
    <name type="scientific">candidate division CPR3 bacterium</name>
    <dbReference type="NCBI Taxonomy" id="2268181"/>
    <lineage>
        <taxon>Bacteria</taxon>
        <taxon>Bacteria division CPR3</taxon>
    </lineage>
</organism>
<comment type="caution">
    <text evidence="2">The sequence shown here is derived from an EMBL/GenBank/DDBJ whole genome shotgun (WGS) entry which is preliminary data.</text>
</comment>
<reference evidence="2" key="1">
    <citation type="journal article" date="2020" name="mSystems">
        <title>Genome- and Community-Level Interaction Insights into Carbon Utilization and Element Cycling Functions of Hydrothermarchaeota in Hydrothermal Sediment.</title>
        <authorList>
            <person name="Zhou Z."/>
            <person name="Liu Y."/>
            <person name="Xu W."/>
            <person name="Pan J."/>
            <person name="Luo Z.H."/>
            <person name="Li M."/>
        </authorList>
    </citation>
    <scope>NUCLEOTIDE SEQUENCE [LARGE SCALE GENOMIC DNA]</scope>
    <source>
        <strain evidence="2">SpSt-579</strain>
    </source>
</reference>
<keyword evidence="1" id="KW-0472">Membrane</keyword>